<organism evidence="4 5">
    <name type="scientific">Ollibium composti</name>
    <dbReference type="NCBI Taxonomy" id="2675109"/>
    <lineage>
        <taxon>Bacteria</taxon>
        <taxon>Pseudomonadati</taxon>
        <taxon>Pseudomonadota</taxon>
        <taxon>Alphaproteobacteria</taxon>
        <taxon>Hyphomicrobiales</taxon>
        <taxon>Phyllobacteriaceae</taxon>
        <taxon>Ollibium</taxon>
    </lineage>
</organism>
<comment type="function">
    <text evidence="1">Hydrolyzes indole-3-acetamide (IAM) into indole-3-acetic acid (IAA).</text>
</comment>
<reference evidence="4 5" key="1">
    <citation type="submission" date="2019-04" db="EMBL/GenBank/DDBJ databases">
        <title>Mesorhizobium composti sp. nov., isolated from compost.</title>
        <authorList>
            <person name="Lin S.-Y."/>
            <person name="Hameed A."/>
            <person name="Hsieh Y.-T."/>
            <person name="Young C.-C."/>
        </authorList>
    </citation>
    <scope>NUCLEOTIDE SEQUENCE [LARGE SCALE GENOMIC DNA]</scope>
    <source>
        <strain evidence="4 5">CC-YTH430</strain>
    </source>
</reference>
<protein>
    <recommendedName>
        <fullName evidence="2">Indoleacetamide hydrolase</fullName>
    </recommendedName>
</protein>
<dbReference type="EMBL" id="SSNY01000004">
    <property type="protein sequence ID" value="THF57772.1"/>
    <property type="molecule type" value="Genomic_DNA"/>
</dbReference>
<evidence type="ECO:0000256" key="2">
    <source>
        <dbReference type="ARBA" id="ARBA00021874"/>
    </source>
</evidence>
<evidence type="ECO:0000313" key="5">
    <source>
        <dbReference type="Proteomes" id="UP000306441"/>
    </source>
</evidence>
<dbReference type="Gene3D" id="3.90.1300.10">
    <property type="entry name" value="Amidase signature (AS) domain"/>
    <property type="match status" value="1"/>
</dbReference>
<dbReference type="PANTHER" id="PTHR11895">
    <property type="entry name" value="TRANSAMIDASE"/>
    <property type="match status" value="1"/>
</dbReference>
<sequence length="476" mass="49032">MRREGTGVSTDDISAFATAAELGRALASGATTAEAVTRRALDRIAAHDGALHSFVVTLPEAAIEAAKESDERRRQGKAKGPLDGAPFAAKDLFHVAGQPTCAGSLALDVKAQTATANAVTRLADAGMVLVGKVHTVEFAFGSWGTNPVAGTPLNPRDPAVPRAPGGSSSGSGVAVAAGLVPAALGTDTGGSVRNPAGMCGVVGLKTTVGRVGRGGLLALATSFDSVGPLARSVEDAALLFEALSGRDPDDPATYGVPPVRLDTLEQGVAGLRLRVPAASNLASVQPAVMERFRAALADLEALGAVIEERPMPQAPEAYMALTGDLMAAEAWHNLGRYVDVENSVVDPAIRARVLKGRAIDAARYQQLLEDRRAAQVAFAHYLDGAGAMLTPTSPILPPPVAEIDEATTPLGTFTRFVNLMDAAALSVPVGLMGDGLPTALQIVVPRFEEATALRIGRALERKRGGLFQPPSGYDAP</sequence>
<dbReference type="InterPro" id="IPR036928">
    <property type="entry name" value="AS_sf"/>
</dbReference>
<dbReference type="InterPro" id="IPR020556">
    <property type="entry name" value="Amidase_CS"/>
</dbReference>
<feature type="domain" description="Amidase" evidence="3">
    <location>
        <begin position="36"/>
        <end position="452"/>
    </location>
</feature>
<dbReference type="PROSITE" id="PS00571">
    <property type="entry name" value="AMIDASES"/>
    <property type="match status" value="1"/>
</dbReference>
<keyword evidence="5" id="KW-1185">Reference proteome</keyword>
<dbReference type="InterPro" id="IPR023631">
    <property type="entry name" value="Amidase_dom"/>
</dbReference>
<dbReference type="PANTHER" id="PTHR11895:SF176">
    <property type="entry name" value="AMIDASE AMID-RELATED"/>
    <property type="match status" value="1"/>
</dbReference>
<evidence type="ECO:0000259" key="3">
    <source>
        <dbReference type="Pfam" id="PF01425"/>
    </source>
</evidence>
<comment type="caution">
    <text evidence="4">The sequence shown here is derived from an EMBL/GenBank/DDBJ whole genome shotgun (WGS) entry which is preliminary data.</text>
</comment>
<accession>A0ABY2Q842</accession>
<evidence type="ECO:0000256" key="1">
    <source>
        <dbReference type="ARBA" id="ARBA00003871"/>
    </source>
</evidence>
<proteinExistence type="predicted"/>
<dbReference type="SUPFAM" id="SSF75304">
    <property type="entry name" value="Amidase signature (AS) enzymes"/>
    <property type="match status" value="1"/>
</dbReference>
<gene>
    <name evidence="4" type="ORF">E6C48_08470</name>
</gene>
<dbReference type="Proteomes" id="UP000306441">
    <property type="component" value="Unassembled WGS sequence"/>
</dbReference>
<name>A0ABY2Q842_9HYPH</name>
<evidence type="ECO:0000313" key="4">
    <source>
        <dbReference type="EMBL" id="THF57772.1"/>
    </source>
</evidence>
<dbReference type="InterPro" id="IPR000120">
    <property type="entry name" value="Amidase"/>
</dbReference>
<dbReference type="Pfam" id="PF01425">
    <property type="entry name" value="Amidase"/>
    <property type="match status" value="1"/>
</dbReference>